<evidence type="ECO:0000259" key="4">
    <source>
        <dbReference type="PROSITE" id="PS50227"/>
    </source>
</evidence>
<dbReference type="InterPro" id="IPR036445">
    <property type="entry name" value="GPCR_2_extracell_dom_sf"/>
</dbReference>
<dbReference type="PRINTS" id="PR01350">
    <property type="entry name" value="CTRFAMILY"/>
</dbReference>
<accession>A0A3B3VFK2</accession>
<keyword evidence="1" id="KW-0732">Signal</keyword>
<feature type="domain" description="G-protein coupled receptors family 2 profile 1" evidence="4">
    <location>
        <begin position="90"/>
        <end position="172"/>
    </location>
</feature>
<dbReference type="GO" id="GO:0030424">
    <property type="term" value="C:axon"/>
    <property type="evidence" value="ECO:0007669"/>
    <property type="project" value="TreeGrafter"/>
</dbReference>
<dbReference type="PROSITE" id="PS50227">
    <property type="entry name" value="G_PROTEIN_RECEP_F2_3"/>
    <property type="match status" value="1"/>
</dbReference>
<dbReference type="SMART" id="SM00008">
    <property type="entry name" value="HormR"/>
    <property type="match status" value="1"/>
</dbReference>
<protein>
    <recommendedName>
        <fullName evidence="4">G-protein coupled receptors family 2 profile 1 domain-containing protein</fullName>
    </recommendedName>
</protein>
<evidence type="ECO:0000256" key="2">
    <source>
        <dbReference type="ARBA" id="ARBA00023157"/>
    </source>
</evidence>
<name>A0A3B3VFK2_9TELE</name>
<evidence type="ECO:0000256" key="1">
    <source>
        <dbReference type="ARBA" id="ARBA00022729"/>
    </source>
</evidence>
<reference evidence="5" key="1">
    <citation type="submission" date="2025-08" db="UniProtKB">
        <authorList>
            <consortium name="Ensembl"/>
        </authorList>
    </citation>
    <scope>IDENTIFICATION</scope>
</reference>
<dbReference type="PANTHER" id="PTHR45620:SF8">
    <property type="entry name" value="CALCITONIN RECEPTOR"/>
    <property type="match status" value="1"/>
</dbReference>
<organism evidence="5 6">
    <name type="scientific">Poecilia latipinna</name>
    <name type="common">sailfin molly</name>
    <dbReference type="NCBI Taxonomy" id="48699"/>
    <lineage>
        <taxon>Eukaryota</taxon>
        <taxon>Metazoa</taxon>
        <taxon>Chordata</taxon>
        <taxon>Craniata</taxon>
        <taxon>Vertebrata</taxon>
        <taxon>Euteleostomi</taxon>
        <taxon>Actinopterygii</taxon>
        <taxon>Neopterygii</taxon>
        <taxon>Teleostei</taxon>
        <taxon>Neoteleostei</taxon>
        <taxon>Acanthomorphata</taxon>
        <taxon>Ovalentaria</taxon>
        <taxon>Atherinomorphae</taxon>
        <taxon>Cyprinodontiformes</taxon>
        <taxon>Poeciliidae</taxon>
        <taxon>Poeciliinae</taxon>
        <taxon>Poecilia</taxon>
    </lineage>
</organism>
<evidence type="ECO:0000313" key="5">
    <source>
        <dbReference type="Ensembl" id="ENSPLAP00000023788.1"/>
    </source>
</evidence>
<feature type="compositionally biased region" description="Basic and acidic residues" evidence="3">
    <location>
        <begin position="49"/>
        <end position="65"/>
    </location>
</feature>
<dbReference type="GO" id="GO:0007204">
    <property type="term" value="P:positive regulation of cytosolic calcium ion concentration"/>
    <property type="evidence" value="ECO:0007669"/>
    <property type="project" value="TreeGrafter"/>
</dbReference>
<dbReference type="GO" id="GO:0004948">
    <property type="term" value="F:calcitonin receptor activity"/>
    <property type="evidence" value="ECO:0007669"/>
    <property type="project" value="InterPro"/>
</dbReference>
<dbReference type="InterPro" id="IPR017983">
    <property type="entry name" value="GPCR_2_secretin-like_CS"/>
</dbReference>
<dbReference type="GO" id="GO:0007189">
    <property type="term" value="P:adenylate cyclase-activating G protein-coupled receptor signaling pathway"/>
    <property type="evidence" value="ECO:0007669"/>
    <property type="project" value="TreeGrafter"/>
</dbReference>
<dbReference type="STRING" id="48699.ENSPLAP00000023788"/>
<dbReference type="GeneTree" id="ENSGT00940000155380"/>
<dbReference type="PANTHER" id="PTHR45620">
    <property type="entry name" value="PDF RECEPTOR-LIKE PROTEIN-RELATED"/>
    <property type="match status" value="1"/>
</dbReference>
<dbReference type="GO" id="GO:0005886">
    <property type="term" value="C:plasma membrane"/>
    <property type="evidence" value="ECO:0007669"/>
    <property type="project" value="TreeGrafter"/>
</dbReference>
<dbReference type="Proteomes" id="UP000261500">
    <property type="component" value="Unplaced"/>
</dbReference>
<dbReference type="InterPro" id="IPR001879">
    <property type="entry name" value="GPCR_2_extracellular_dom"/>
</dbReference>
<dbReference type="AlphaFoldDB" id="A0A3B3VFK2"/>
<proteinExistence type="predicted"/>
<evidence type="ECO:0000256" key="3">
    <source>
        <dbReference type="SAM" id="MobiDB-lite"/>
    </source>
</evidence>
<sequence length="188" mass="21218">MGNISDFFFFSVQLREAADAGTISDTSLSPGQSTGMGQSEKAPSQGQHRCVEPSKGDAQENRTGERQTPNHSRDSMWVRTEKIILENENKCLEKMKNAPPYNKSGLHCGRNWDGWLCWDDTPAGSYASQNCPDYFVSFDQQAKKYCGADGEWFRHPASNKIWTNYTLCVTTDDKRPAVMSVYKRCTDH</sequence>
<evidence type="ECO:0000313" key="6">
    <source>
        <dbReference type="Proteomes" id="UP000261500"/>
    </source>
</evidence>
<dbReference type="Ensembl" id="ENSPLAT00000005048.1">
    <property type="protein sequence ID" value="ENSPLAP00000023788.1"/>
    <property type="gene ID" value="ENSPLAG00000009429.1"/>
</dbReference>
<dbReference type="Gene3D" id="4.10.1240.10">
    <property type="entry name" value="GPCR, family 2, extracellular hormone receptor domain"/>
    <property type="match status" value="1"/>
</dbReference>
<dbReference type="InterPro" id="IPR050332">
    <property type="entry name" value="GPCR_2"/>
</dbReference>
<keyword evidence="6" id="KW-1185">Reference proteome</keyword>
<dbReference type="PROSITE" id="PS00649">
    <property type="entry name" value="G_PROTEIN_RECEP_F2_1"/>
    <property type="match status" value="1"/>
</dbReference>
<dbReference type="Pfam" id="PF02793">
    <property type="entry name" value="HRM"/>
    <property type="match status" value="1"/>
</dbReference>
<dbReference type="SUPFAM" id="SSF111418">
    <property type="entry name" value="Hormone receptor domain"/>
    <property type="match status" value="1"/>
</dbReference>
<keyword evidence="2" id="KW-1015">Disulfide bond</keyword>
<feature type="region of interest" description="Disordered" evidence="3">
    <location>
        <begin position="20"/>
        <end position="74"/>
    </location>
</feature>
<feature type="compositionally biased region" description="Polar residues" evidence="3">
    <location>
        <begin position="23"/>
        <end position="47"/>
    </location>
</feature>
<dbReference type="InterPro" id="IPR003287">
    <property type="entry name" value="GPCR_2_calcitonin_rcpt_fam"/>
</dbReference>
<reference evidence="5" key="2">
    <citation type="submission" date="2025-09" db="UniProtKB">
        <authorList>
            <consortium name="Ensembl"/>
        </authorList>
    </citation>
    <scope>IDENTIFICATION</scope>
</reference>